<accession>A0A1I6QPC1</accession>
<dbReference type="STRING" id="683125.SAMN05660206_102450"/>
<keyword evidence="2" id="KW-0813">Transport</keyword>
<dbReference type="InterPro" id="IPR057601">
    <property type="entry name" value="Oar-like_b-barrel"/>
</dbReference>
<evidence type="ECO:0000256" key="7">
    <source>
        <dbReference type="SAM" id="SignalP"/>
    </source>
</evidence>
<comment type="subcellular location">
    <subcellularLocation>
        <location evidence="1">Cell outer membrane</location>
        <topology evidence="1">Multi-pass membrane protein</topology>
    </subcellularLocation>
</comment>
<evidence type="ECO:0000259" key="8">
    <source>
        <dbReference type="Pfam" id="PF25183"/>
    </source>
</evidence>
<evidence type="ECO:0000313" key="9">
    <source>
        <dbReference type="EMBL" id="SFS54168.1"/>
    </source>
</evidence>
<dbReference type="RefSeq" id="WP_093363978.1">
    <property type="nucleotide sequence ID" value="NZ_FOZZ01000002.1"/>
</dbReference>
<sequence length="1104" mass="121472">MKKSLLFFALVLASYGTIQAQVTTSSMQGVVTQSTGHATVGATIKATHVPSGTVYSGSANVAGRFNLANMRVGGPYRVEVTYVGQDPVVYEDIYLQLGQPFILNTTFEDKALSLDEIAVTGYRSNSANKTGAATNVGRKQIQELPQISRSITEFTRLTPQANGNSFAGRDGRYNNLQIDGANFNNGFGLNDNALPGGTFQPISLDAIEEISVNIAPYDITQSGFTGAGINSVTKSGTNEFTGTVYGYFNNQRFNGNKIGDVTLDQQEGSKQTYGFAVGGPVIKNKLFFFVSAEREQADGANATGANLWRANEKNDGKSDPSSNITRVGVDDLDAVKKHLMDVWGYDPGAYEGYANQASQKGDKILARIDWNINDKHKLALRYNQLIGISNQVANASSGPNPRSNFGRVSENSITFQNGNYGFENSVKSITAELNSNFSSGLSNKFLFTYSKINDKRTTPSKQLFPFVDIWDGGGRGTGNNNYMSFGTELFSYNNEVINDNFSFVNNLTWTVDKHTITGGAAFEIQKFGNSYVRSGTGYYRYASVEDFLTTGTPNEVAPINYSLSYPYEGQDTYARANYGLASLYAQDRITLNERFNVTVGLRAELPIYMNKLTGNPSVDALEFLDVNGSPKTYNTSSWPKSRIMLSPRLGFNYDAFGDRSLIVRGGTGIFTGRVPFVWLTNMPTTMGVIQNTIEADYATVAPWINNIRFKPDNIYHYVENPPAGGENVFIKSPKEGAPGQIALVDNNFKMPSVWRTSVGADYRIPNSPVTLTTDILYTRDINAVFQHGMNRKASTERLDNAGDNREYYPNSASYTYNDKLGGSNAVLLANTKAKGYAFSATFGATVSQWHGLSGSLFYTYSAAKEQSNNPGSAGVSAWANLQTINNPNDRDLFYSNFAMPHRIVASLNYTFQNSTIGIYYNGSHQGRYSHVYNGDVNNDGIRADLMYLPATTNEVNFVDIVNGNGDVLFTVADQREAYDKFIASNGLESYRGKYLGRNEFLLPWLNRVDIRWTQDVFKNLAKKGDKIQFTLDVVNLGNLLNKDWGVQKTLLSSGTNFLNVANNKTNKPTFTMATDGGELVKNVYRNSSQFSTTWSAVLGVRYSF</sequence>
<keyword evidence="5" id="KW-0472">Membrane</keyword>
<keyword evidence="3" id="KW-1134">Transmembrane beta strand</keyword>
<dbReference type="Pfam" id="PF25183">
    <property type="entry name" value="OMP_b-brl_4"/>
    <property type="match status" value="1"/>
</dbReference>
<dbReference type="InterPro" id="IPR039426">
    <property type="entry name" value="TonB-dep_rcpt-like"/>
</dbReference>
<proteinExistence type="predicted"/>
<name>A0A1I6QPC1_9SPHI</name>
<dbReference type="PANTHER" id="PTHR30069">
    <property type="entry name" value="TONB-DEPENDENT OUTER MEMBRANE RECEPTOR"/>
    <property type="match status" value="1"/>
</dbReference>
<keyword evidence="9" id="KW-0121">Carboxypeptidase</keyword>
<keyword evidence="6" id="KW-0998">Cell outer membrane</keyword>
<evidence type="ECO:0000256" key="1">
    <source>
        <dbReference type="ARBA" id="ARBA00004571"/>
    </source>
</evidence>
<feature type="domain" description="TonB-dependent transporter Oar-like beta-barrel" evidence="8">
    <location>
        <begin position="232"/>
        <end position="910"/>
    </location>
</feature>
<dbReference type="GO" id="GO:0009279">
    <property type="term" value="C:cell outer membrane"/>
    <property type="evidence" value="ECO:0007669"/>
    <property type="project" value="UniProtKB-SubCell"/>
</dbReference>
<dbReference type="SUPFAM" id="SSF49464">
    <property type="entry name" value="Carboxypeptidase regulatory domain-like"/>
    <property type="match status" value="1"/>
</dbReference>
<dbReference type="GO" id="GO:0004180">
    <property type="term" value="F:carboxypeptidase activity"/>
    <property type="evidence" value="ECO:0007669"/>
    <property type="project" value="UniProtKB-KW"/>
</dbReference>
<feature type="chain" id="PRO_5011448105" evidence="7">
    <location>
        <begin position="21"/>
        <end position="1104"/>
    </location>
</feature>
<evidence type="ECO:0000256" key="5">
    <source>
        <dbReference type="ARBA" id="ARBA00023136"/>
    </source>
</evidence>
<dbReference type="GO" id="GO:0044718">
    <property type="term" value="P:siderophore transmembrane transport"/>
    <property type="evidence" value="ECO:0007669"/>
    <property type="project" value="TreeGrafter"/>
</dbReference>
<dbReference type="Proteomes" id="UP000198785">
    <property type="component" value="Unassembled WGS sequence"/>
</dbReference>
<evidence type="ECO:0000256" key="4">
    <source>
        <dbReference type="ARBA" id="ARBA00022692"/>
    </source>
</evidence>
<dbReference type="PANTHER" id="PTHR30069:SF46">
    <property type="entry name" value="OAR PROTEIN"/>
    <property type="match status" value="1"/>
</dbReference>
<dbReference type="OrthoDB" id="9768147at2"/>
<keyword evidence="7" id="KW-0732">Signal</keyword>
<reference evidence="9 10" key="1">
    <citation type="submission" date="2016-10" db="EMBL/GenBank/DDBJ databases">
        <authorList>
            <person name="de Groot N.N."/>
        </authorList>
    </citation>
    <scope>NUCLEOTIDE SEQUENCE [LARGE SCALE GENOMIC DNA]</scope>
    <source>
        <strain evidence="9 10">DSM 22789</strain>
    </source>
</reference>
<organism evidence="9 10">
    <name type="scientific">Sphingobacterium wenxiniae</name>
    <dbReference type="NCBI Taxonomy" id="683125"/>
    <lineage>
        <taxon>Bacteria</taxon>
        <taxon>Pseudomonadati</taxon>
        <taxon>Bacteroidota</taxon>
        <taxon>Sphingobacteriia</taxon>
        <taxon>Sphingobacteriales</taxon>
        <taxon>Sphingobacteriaceae</taxon>
        <taxon>Sphingobacterium</taxon>
    </lineage>
</organism>
<keyword evidence="9" id="KW-0645">Protease</keyword>
<feature type="signal peptide" evidence="7">
    <location>
        <begin position="1"/>
        <end position="20"/>
    </location>
</feature>
<dbReference type="SUPFAM" id="SSF56935">
    <property type="entry name" value="Porins"/>
    <property type="match status" value="1"/>
</dbReference>
<keyword evidence="4" id="KW-0812">Transmembrane</keyword>
<evidence type="ECO:0000256" key="3">
    <source>
        <dbReference type="ARBA" id="ARBA00022452"/>
    </source>
</evidence>
<evidence type="ECO:0000313" key="10">
    <source>
        <dbReference type="Proteomes" id="UP000198785"/>
    </source>
</evidence>
<keyword evidence="9" id="KW-0378">Hydrolase</keyword>
<evidence type="ECO:0000256" key="2">
    <source>
        <dbReference type="ARBA" id="ARBA00022448"/>
    </source>
</evidence>
<keyword evidence="10" id="KW-1185">Reference proteome</keyword>
<dbReference type="AlphaFoldDB" id="A0A1I6QPC1"/>
<dbReference type="GO" id="GO:0015344">
    <property type="term" value="F:siderophore uptake transmembrane transporter activity"/>
    <property type="evidence" value="ECO:0007669"/>
    <property type="project" value="TreeGrafter"/>
</dbReference>
<gene>
    <name evidence="9" type="ORF">SAMN05660206_102450</name>
</gene>
<dbReference type="InterPro" id="IPR008969">
    <property type="entry name" value="CarboxyPept-like_regulatory"/>
</dbReference>
<evidence type="ECO:0000256" key="6">
    <source>
        <dbReference type="ARBA" id="ARBA00023237"/>
    </source>
</evidence>
<dbReference type="Gene3D" id="2.40.170.20">
    <property type="entry name" value="TonB-dependent receptor, beta-barrel domain"/>
    <property type="match status" value="1"/>
</dbReference>
<protein>
    <submittedName>
        <fullName evidence="9">Carboxypeptidase regulatory-like domain-containing protein</fullName>
    </submittedName>
</protein>
<dbReference type="EMBL" id="FOZZ01000002">
    <property type="protein sequence ID" value="SFS54168.1"/>
    <property type="molecule type" value="Genomic_DNA"/>
</dbReference>
<dbReference type="Pfam" id="PF13620">
    <property type="entry name" value="CarboxypepD_reg"/>
    <property type="match status" value="1"/>
</dbReference>
<dbReference type="InterPro" id="IPR036942">
    <property type="entry name" value="Beta-barrel_TonB_sf"/>
</dbReference>